<feature type="transmembrane region" description="Helical" evidence="1">
    <location>
        <begin position="41"/>
        <end position="64"/>
    </location>
</feature>
<sequence length="88" mass="9813">MLKMRNILLAMIMLRLLSATIELSAAYMMHYFNDIKTAIRINAILGLVGPMILILVTFLGLVGIRSEVNFKNLILILLGVTLILLGTR</sequence>
<evidence type="ECO:0000313" key="2">
    <source>
        <dbReference type="EMBL" id="ACL70237.1"/>
    </source>
</evidence>
<dbReference type="RefSeq" id="WP_012636420.1">
    <property type="nucleotide sequence ID" value="NC_011899.1"/>
</dbReference>
<name>B8CY68_HALOH</name>
<accession>B8CY68</accession>
<dbReference type="eggNOG" id="ENOG5032Z8B">
    <property type="taxonomic scope" value="Bacteria"/>
</dbReference>
<organism evidence="2 3">
    <name type="scientific">Halothermothrix orenii (strain H 168 / OCM 544 / DSM 9562)</name>
    <dbReference type="NCBI Taxonomy" id="373903"/>
    <lineage>
        <taxon>Bacteria</taxon>
        <taxon>Bacillati</taxon>
        <taxon>Bacillota</taxon>
        <taxon>Clostridia</taxon>
        <taxon>Halanaerobiales</taxon>
        <taxon>Halothermotrichaceae</taxon>
        <taxon>Halothermothrix</taxon>
    </lineage>
</organism>
<dbReference type="KEGG" id="hor:Hore_14880"/>
<keyword evidence="1" id="KW-1133">Transmembrane helix</keyword>
<reference evidence="2 3" key="1">
    <citation type="journal article" date="2009" name="PLoS ONE">
        <title>Genome analysis of the anaerobic thermohalophilic bacterium Halothermothrix orenii.</title>
        <authorList>
            <person name="Mavromatis K."/>
            <person name="Ivanova N."/>
            <person name="Anderson I."/>
            <person name="Lykidis A."/>
            <person name="Hooper S.D."/>
            <person name="Sun H."/>
            <person name="Kunin V."/>
            <person name="Lapidus A."/>
            <person name="Hugenholtz P."/>
            <person name="Patel B."/>
            <person name="Kyrpides N.C."/>
        </authorList>
    </citation>
    <scope>NUCLEOTIDE SEQUENCE [LARGE SCALE GENOMIC DNA]</scope>
    <source>
        <strain evidence="3">H 168 / OCM 544 / DSM 9562</strain>
    </source>
</reference>
<dbReference type="InterPro" id="IPR020390">
    <property type="entry name" value="Uncharacterised_YqhV"/>
</dbReference>
<dbReference type="EMBL" id="CP001098">
    <property type="protein sequence ID" value="ACL70237.1"/>
    <property type="molecule type" value="Genomic_DNA"/>
</dbReference>
<evidence type="ECO:0000313" key="3">
    <source>
        <dbReference type="Proteomes" id="UP000000719"/>
    </source>
</evidence>
<keyword evidence="3" id="KW-1185">Reference proteome</keyword>
<dbReference type="STRING" id="373903.Hore_14880"/>
<feature type="transmembrane region" description="Helical" evidence="1">
    <location>
        <begin position="6"/>
        <end position="29"/>
    </location>
</feature>
<gene>
    <name evidence="2" type="ordered locus">Hore_14880</name>
</gene>
<proteinExistence type="predicted"/>
<protein>
    <recommendedName>
        <fullName evidence="4">DUF2619 domain-containing protein</fullName>
    </recommendedName>
</protein>
<dbReference type="Proteomes" id="UP000000719">
    <property type="component" value="Chromosome"/>
</dbReference>
<dbReference type="HOGENOM" id="CLU_157752_0_1_9"/>
<dbReference type="AlphaFoldDB" id="B8CY68"/>
<dbReference type="Pfam" id="PF10942">
    <property type="entry name" value="DUF2619"/>
    <property type="match status" value="1"/>
</dbReference>
<keyword evidence="1" id="KW-0472">Membrane</keyword>
<evidence type="ECO:0000256" key="1">
    <source>
        <dbReference type="SAM" id="Phobius"/>
    </source>
</evidence>
<feature type="transmembrane region" description="Helical" evidence="1">
    <location>
        <begin position="70"/>
        <end position="87"/>
    </location>
</feature>
<keyword evidence="1" id="KW-0812">Transmembrane</keyword>
<evidence type="ECO:0008006" key="4">
    <source>
        <dbReference type="Google" id="ProtNLM"/>
    </source>
</evidence>